<keyword evidence="3 6" id="KW-0418">Kinase</keyword>
<organism evidence="6 7">
    <name type="scientific">Eubacterium uniforme</name>
    <dbReference type="NCBI Taxonomy" id="39495"/>
    <lineage>
        <taxon>Bacteria</taxon>
        <taxon>Bacillati</taxon>
        <taxon>Bacillota</taxon>
        <taxon>Clostridia</taxon>
        <taxon>Eubacteriales</taxon>
        <taxon>Eubacteriaceae</taxon>
        <taxon>Eubacterium</taxon>
    </lineage>
</organism>
<dbReference type="InterPro" id="IPR005467">
    <property type="entry name" value="His_kinase_dom"/>
</dbReference>
<reference evidence="6 7" key="1">
    <citation type="submission" date="2017-02" db="EMBL/GenBank/DDBJ databases">
        <authorList>
            <person name="Peterson S.W."/>
        </authorList>
    </citation>
    <scope>NUCLEOTIDE SEQUENCE [LARGE SCALE GENOMIC DNA]</scope>
    <source>
        <strain evidence="6 7">ATCC 35992</strain>
    </source>
</reference>
<comment type="catalytic activity">
    <reaction evidence="1">
        <text>ATP + protein L-histidine = ADP + protein N-phospho-L-histidine.</text>
        <dbReference type="EC" id="2.7.13.3"/>
    </reaction>
</comment>
<dbReference type="Pfam" id="PF02518">
    <property type="entry name" value="HATPase_c"/>
    <property type="match status" value="1"/>
</dbReference>
<dbReference type="PRINTS" id="PR00344">
    <property type="entry name" value="BCTRLSENSOR"/>
</dbReference>
<dbReference type="SUPFAM" id="SSF55874">
    <property type="entry name" value="ATPase domain of HSP90 chaperone/DNA topoisomerase II/histidine kinase"/>
    <property type="match status" value="1"/>
</dbReference>
<evidence type="ECO:0000256" key="1">
    <source>
        <dbReference type="ARBA" id="ARBA00000085"/>
    </source>
</evidence>
<dbReference type="SMART" id="SM00387">
    <property type="entry name" value="HATPase_c"/>
    <property type="match status" value="1"/>
</dbReference>
<protein>
    <recommendedName>
        <fullName evidence="2">histidine kinase</fullName>
        <ecNumber evidence="2">2.7.13.3</ecNumber>
    </recommendedName>
</protein>
<evidence type="ECO:0000259" key="5">
    <source>
        <dbReference type="PROSITE" id="PS50109"/>
    </source>
</evidence>
<evidence type="ECO:0000256" key="4">
    <source>
        <dbReference type="ARBA" id="ARBA00023012"/>
    </source>
</evidence>
<gene>
    <name evidence="6" type="ORF">SAMN02745111_01392</name>
</gene>
<sequence length="183" mass="20292">MKELSLNILDVAENSVKAGATLTQILIEEEGDNFTLSFIDDGCGMSEEVVKSVVDPFYTTRTTRKVGLGVPLLKLAAEQTGGCLEVESRTAKDYPDNHGTKVVAKFNKNHIDFTPLGDVISSITTLIQGHPDTDFLFIHKVDGKEIKLDTRELREVLGGVSLGEYEVIKWIEDFLKEQYVEAE</sequence>
<dbReference type="Gene3D" id="3.30.565.10">
    <property type="entry name" value="Histidine kinase-like ATPase, C-terminal domain"/>
    <property type="match status" value="1"/>
</dbReference>
<dbReference type="Proteomes" id="UP000190814">
    <property type="component" value="Unassembled WGS sequence"/>
</dbReference>
<dbReference type="GO" id="GO:0004673">
    <property type="term" value="F:protein histidine kinase activity"/>
    <property type="evidence" value="ECO:0007669"/>
    <property type="project" value="UniProtKB-EC"/>
</dbReference>
<dbReference type="PANTHER" id="PTHR43065">
    <property type="entry name" value="SENSOR HISTIDINE KINASE"/>
    <property type="match status" value="1"/>
</dbReference>
<dbReference type="CDD" id="cd00075">
    <property type="entry name" value="HATPase"/>
    <property type="match status" value="1"/>
</dbReference>
<keyword evidence="4" id="KW-0902">Two-component regulatory system</keyword>
<evidence type="ECO:0000313" key="6">
    <source>
        <dbReference type="EMBL" id="SKA67109.1"/>
    </source>
</evidence>
<dbReference type="EMBL" id="FUXZ01000008">
    <property type="protein sequence ID" value="SKA67109.1"/>
    <property type="molecule type" value="Genomic_DNA"/>
</dbReference>
<dbReference type="InterPro" id="IPR036890">
    <property type="entry name" value="HATPase_C_sf"/>
</dbReference>
<accession>A0A1T4VQC1</accession>
<name>A0A1T4VQC1_9FIRM</name>
<dbReference type="PROSITE" id="PS50109">
    <property type="entry name" value="HIS_KIN"/>
    <property type="match status" value="1"/>
</dbReference>
<dbReference type="InterPro" id="IPR003594">
    <property type="entry name" value="HATPase_dom"/>
</dbReference>
<proteinExistence type="predicted"/>
<evidence type="ECO:0000256" key="3">
    <source>
        <dbReference type="ARBA" id="ARBA00022777"/>
    </source>
</evidence>
<keyword evidence="3 6" id="KW-0808">Transferase</keyword>
<dbReference type="GO" id="GO:0000160">
    <property type="term" value="P:phosphorelay signal transduction system"/>
    <property type="evidence" value="ECO:0007669"/>
    <property type="project" value="UniProtKB-KW"/>
</dbReference>
<dbReference type="AlphaFoldDB" id="A0A1T4VQC1"/>
<dbReference type="EC" id="2.7.13.3" evidence="2"/>
<feature type="domain" description="Histidine kinase" evidence="5">
    <location>
        <begin position="1"/>
        <end position="110"/>
    </location>
</feature>
<keyword evidence="7" id="KW-1185">Reference proteome</keyword>
<evidence type="ECO:0000313" key="7">
    <source>
        <dbReference type="Proteomes" id="UP000190814"/>
    </source>
</evidence>
<evidence type="ECO:0000256" key="2">
    <source>
        <dbReference type="ARBA" id="ARBA00012438"/>
    </source>
</evidence>
<dbReference type="InterPro" id="IPR004358">
    <property type="entry name" value="Sig_transdc_His_kin-like_C"/>
</dbReference>
<dbReference type="STRING" id="39495.SAMN02745111_01392"/>